<dbReference type="OrthoDB" id="200727at2157"/>
<dbReference type="SUPFAM" id="SSF56784">
    <property type="entry name" value="HAD-like"/>
    <property type="match status" value="1"/>
</dbReference>
<evidence type="ECO:0000313" key="1">
    <source>
        <dbReference type="EMBL" id="PCR89311.1"/>
    </source>
</evidence>
<dbReference type="EMBL" id="NXNI01000001">
    <property type="protein sequence ID" value="PCR89311.1"/>
    <property type="molecule type" value="Genomic_DNA"/>
</dbReference>
<gene>
    <name evidence="1" type="ORF">CP557_01420</name>
</gene>
<evidence type="ECO:0000313" key="2">
    <source>
        <dbReference type="Proteomes" id="UP000219689"/>
    </source>
</evidence>
<name>A0A2A5QR42_9EURY</name>
<organism evidence="1 2">
    <name type="scientific">Natrinema ejinorense</name>
    <dbReference type="NCBI Taxonomy" id="373386"/>
    <lineage>
        <taxon>Archaea</taxon>
        <taxon>Methanobacteriati</taxon>
        <taxon>Methanobacteriota</taxon>
        <taxon>Stenosarchaea group</taxon>
        <taxon>Halobacteria</taxon>
        <taxon>Halobacteriales</taxon>
        <taxon>Natrialbaceae</taxon>
        <taxon>Natrinema</taxon>
    </lineage>
</organism>
<dbReference type="RefSeq" id="WP_097378259.1">
    <property type="nucleotide sequence ID" value="NZ_NXNI01000001.1"/>
</dbReference>
<comment type="caution">
    <text evidence="1">The sequence shown here is derived from an EMBL/GenBank/DDBJ whole genome shotgun (WGS) entry which is preliminary data.</text>
</comment>
<keyword evidence="2" id="KW-1185">Reference proteome</keyword>
<dbReference type="Gene3D" id="3.40.50.1000">
    <property type="entry name" value="HAD superfamily/HAD-like"/>
    <property type="match status" value="1"/>
</dbReference>
<dbReference type="InterPro" id="IPR036412">
    <property type="entry name" value="HAD-like_sf"/>
</dbReference>
<dbReference type="Proteomes" id="UP000219689">
    <property type="component" value="Unassembled WGS sequence"/>
</dbReference>
<dbReference type="AlphaFoldDB" id="A0A2A5QR42"/>
<protein>
    <submittedName>
        <fullName evidence="1">Capsular biosynthesis protein</fullName>
    </submittedName>
</protein>
<sequence>MSDTPALIDGAERLLVDFDNTLTAGDVAYWAGERPEPNEDIVERVREHYHAGGTVIVWTARPWSEANQIAAHLTEWGLPYHGVRCEKGSGDVYVDDKAVHPTDLS</sequence>
<accession>A0A2A5QR42</accession>
<reference evidence="1 2" key="1">
    <citation type="submission" date="2017-09" db="EMBL/GenBank/DDBJ databases">
        <title>Genome sequences of Natrinema ejinorence JCM 13890T.</title>
        <authorList>
            <person name="Roh S.W."/>
            <person name="Kim Y.B."/>
            <person name="Kim J.Y."/>
        </authorList>
    </citation>
    <scope>NUCLEOTIDE SEQUENCE [LARGE SCALE GENOMIC DNA]</scope>
    <source>
        <strain evidence="1 2">JCM 13890</strain>
    </source>
</reference>
<proteinExistence type="predicted"/>
<dbReference type="InterPro" id="IPR023214">
    <property type="entry name" value="HAD_sf"/>
</dbReference>